<dbReference type="Gene3D" id="3.10.129.10">
    <property type="entry name" value="Hotdog Thioesterase"/>
    <property type="match status" value="1"/>
</dbReference>
<dbReference type="HOGENOM" id="CLU_089876_11_0_5"/>
<dbReference type="Proteomes" id="UP000006180">
    <property type="component" value="Chromosome"/>
</dbReference>
<evidence type="ECO:0000313" key="5">
    <source>
        <dbReference type="Proteomes" id="UP000006180"/>
    </source>
</evidence>
<sequence>MMHAARLNADELANACARVMWDDDQASQRLGMTLDQIAPGTATISMAITPEMTNGHGTCHGGYIFTLADSAFAFACNSYNQRAVAQHCSVTYIAPAFEGDRLTAMASEISRRGRGGIYDIRITNQRGEHVAEFRGHSRTVKGTHLPQPDGES</sequence>
<dbReference type="eggNOG" id="COG2050">
    <property type="taxonomic scope" value="Bacteria"/>
</dbReference>
<dbReference type="InterPro" id="IPR006683">
    <property type="entry name" value="Thioestr_dom"/>
</dbReference>
<reference evidence="4 5" key="1">
    <citation type="journal article" date="2012" name="J. Bacteriol.">
        <title>Complete genome sequence of the broad-host-range strain Sinorhizobium fredii USDA257.</title>
        <authorList>
            <person name="Schuldes J."/>
            <person name="Rodriguez Orbegoso M."/>
            <person name="Schmeisser C."/>
            <person name="Krishnan H.B."/>
            <person name="Daniel R."/>
            <person name="Streit W.R."/>
        </authorList>
    </citation>
    <scope>NUCLEOTIDE SEQUENCE [LARGE SCALE GENOMIC DNA]</scope>
    <source>
        <strain evidence="4 5">USDA 257</strain>
    </source>
</reference>
<comment type="similarity">
    <text evidence="1">Belongs to the thioesterase PaaI family.</text>
</comment>
<dbReference type="PANTHER" id="PTHR42856:SF1">
    <property type="entry name" value="ACYL-COENZYME A THIOESTERASE PAAI"/>
    <property type="match status" value="1"/>
</dbReference>
<dbReference type="AlphaFoldDB" id="I3XCC7"/>
<dbReference type="PATRIC" id="fig|1185652.3.peg.5188"/>
<evidence type="ECO:0000313" key="4">
    <source>
        <dbReference type="EMBL" id="AFL53533.1"/>
    </source>
</evidence>
<dbReference type="RefSeq" id="WP_014765653.1">
    <property type="nucleotide sequence ID" value="NC_018000.1"/>
</dbReference>
<dbReference type="InterPro" id="IPR003736">
    <property type="entry name" value="PAAI_dom"/>
</dbReference>
<dbReference type="EMBL" id="CP003563">
    <property type="protein sequence ID" value="AFL53533.1"/>
    <property type="molecule type" value="Genomic_DNA"/>
</dbReference>
<dbReference type="Pfam" id="PF03061">
    <property type="entry name" value="4HBT"/>
    <property type="match status" value="1"/>
</dbReference>
<evidence type="ECO:0000259" key="3">
    <source>
        <dbReference type="Pfam" id="PF03061"/>
    </source>
</evidence>
<dbReference type="CDD" id="cd03443">
    <property type="entry name" value="PaaI_thioesterase"/>
    <property type="match status" value="1"/>
</dbReference>
<evidence type="ECO:0000256" key="1">
    <source>
        <dbReference type="ARBA" id="ARBA00008324"/>
    </source>
</evidence>
<dbReference type="EC" id="3.1.2.-" evidence="4"/>
<gene>
    <name evidence="4" type="primary">paaI</name>
    <name evidence="4" type="ORF">USDA257_c50000</name>
</gene>
<proteinExistence type="inferred from homology"/>
<accession>I3XCC7</accession>
<dbReference type="GO" id="GO:0016289">
    <property type="term" value="F:acyl-CoA hydrolase activity"/>
    <property type="evidence" value="ECO:0007669"/>
    <property type="project" value="TreeGrafter"/>
</dbReference>
<dbReference type="NCBIfam" id="TIGR00369">
    <property type="entry name" value="unchar_dom_1"/>
    <property type="match status" value="1"/>
</dbReference>
<dbReference type="PANTHER" id="PTHR42856">
    <property type="entry name" value="ACYL-COENZYME A THIOESTERASE PAAI"/>
    <property type="match status" value="1"/>
</dbReference>
<dbReference type="KEGG" id="sfd:USDA257_c50000"/>
<dbReference type="NCBIfam" id="TIGR02286">
    <property type="entry name" value="PaaD"/>
    <property type="match status" value="1"/>
</dbReference>
<dbReference type="STRING" id="1185652.USDA257_c50000"/>
<organism evidence="4 5">
    <name type="scientific">Sinorhizobium fredii (strain USDA 257)</name>
    <dbReference type="NCBI Taxonomy" id="1185652"/>
    <lineage>
        <taxon>Bacteria</taxon>
        <taxon>Pseudomonadati</taxon>
        <taxon>Pseudomonadota</taxon>
        <taxon>Alphaproteobacteria</taxon>
        <taxon>Hyphomicrobiales</taxon>
        <taxon>Rhizobiaceae</taxon>
        <taxon>Sinorhizobium/Ensifer group</taxon>
        <taxon>Sinorhizobium</taxon>
    </lineage>
</organism>
<dbReference type="InterPro" id="IPR011973">
    <property type="entry name" value="PaaD"/>
</dbReference>
<protein>
    <submittedName>
        <fullName evidence="4">Acyl-coenzyme A thioesterase PaaI</fullName>
        <ecNumber evidence="4">3.1.2.-</ecNumber>
    </submittedName>
</protein>
<evidence type="ECO:0000256" key="2">
    <source>
        <dbReference type="ARBA" id="ARBA00022801"/>
    </source>
</evidence>
<dbReference type="InterPro" id="IPR052723">
    <property type="entry name" value="Acyl-CoA_thioesterase_PaaI"/>
</dbReference>
<dbReference type="FunFam" id="3.10.129.10:FF:000022">
    <property type="entry name" value="Phenylacetic acid degradation protein"/>
    <property type="match status" value="1"/>
</dbReference>
<feature type="domain" description="Thioesterase" evidence="3">
    <location>
        <begin position="56"/>
        <end position="128"/>
    </location>
</feature>
<dbReference type="InterPro" id="IPR029069">
    <property type="entry name" value="HotDog_dom_sf"/>
</dbReference>
<keyword evidence="2 4" id="KW-0378">Hydrolase</keyword>
<dbReference type="SUPFAM" id="SSF54637">
    <property type="entry name" value="Thioesterase/thiol ester dehydrase-isomerase"/>
    <property type="match status" value="1"/>
</dbReference>
<name>I3XCC7_SINF2</name>